<dbReference type="Proteomes" id="UP001597497">
    <property type="component" value="Unassembled WGS sequence"/>
</dbReference>
<feature type="domain" description="Copper amine oxidase-like N-terminal" evidence="1">
    <location>
        <begin position="229"/>
        <end position="336"/>
    </location>
</feature>
<keyword evidence="3" id="KW-1185">Reference proteome</keyword>
<protein>
    <submittedName>
        <fullName evidence="2">Stalk domain-containing protein</fullName>
    </submittedName>
</protein>
<dbReference type="RefSeq" id="WP_379928142.1">
    <property type="nucleotide sequence ID" value="NZ_JBHUMM010000005.1"/>
</dbReference>
<evidence type="ECO:0000259" key="1">
    <source>
        <dbReference type="Pfam" id="PF07833"/>
    </source>
</evidence>
<dbReference type="EMBL" id="JBHUMM010000005">
    <property type="protein sequence ID" value="MFD2670718.1"/>
    <property type="molecule type" value="Genomic_DNA"/>
</dbReference>
<dbReference type="SUPFAM" id="SSF55383">
    <property type="entry name" value="Copper amine oxidase, domain N"/>
    <property type="match status" value="1"/>
</dbReference>
<dbReference type="Pfam" id="PF07833">
    <property type="entry name" value="Cu_amine_oxidN1"/>
    <property type="match status" value="1"/>
</dbReference>
<name>A0ABW5R6Q3_9BACL</name>
<accession>A0ABW5R6Q3</accession>
<dbReference type="InterPro" id="IPR012854">
    <property type="entry name" value="Cu_amine_oxidase-like_N"/>
</dbReference>
<comment type="caution">
    <text evidence="2">The sequence shown here is derived from an EMBL/GenBank/DDBJ whole genome shotgun (WGS) entry which is preliminary data.</text>
</comment>
<organism evidence="2 3">
    <name type="scientific">Marinicrinis sediminis</name>
    <dbReference type="NCBI Taxonomy" id="1652465"/>
    <lineage>
        <taxon>Bacteria</taxon>
        <taxon>Bacillati</taxon>
        <taxon>Bacillota</taxon>
        <taxon>Bacilli</taxon>
        <taxon>Bacillales</taxon>
        <taxon>Paenibacillaceae</taxon>
    </lineage>
</organism>
<dbReference type="InterPro" id="IPR036582">
    <property type="entry name" value="Mao_N_sf"/>
</dbReference>
<evidence type="ECO:0000313" key="3">
    <source>
        <dbReference type="Proteomes" id="UP001597497"/>
    </source>
</evidence>
<gene>
    <name evidence="2" type="ORF">ACFSUC_03725</name>
</gene>
<evidence type="ECO:0000313" key="2">
    <source>
        <dbReference type="EMBL" id="MFD2670718.1"/>
    </source>
</evidence>
<proteinExistence type="predicted"/>
<sequence length="337" mass="38520">MNRTHFMSMASIVLLSLFLVLLPHPQPTFSQAEQPPIHIAMKSNDPASSIQLLLMEEKQTIRWTKKAGMLPPLLYEDYFVFIPYADRLSAYSMQGTLLWSYPVPALSDWKSLSLDEHGLTGLLYHREKQAVLTLQWDLQGNLLKQVNAPVPESNQQPAIFSPVSPDAHTASATIRDGKGSPILQVQVPQATPYRYFTQTSSSGNVLLHFPQDAIYLISRDSGQTDTVYVNGLQASLPQQVKILEQRAYLPVRSIFELVHTTFEWQHQQKKLQFQSAYHQSISWTISEPYFVTGQHIYSDWDSPQLIDHAIFVPVRTLLYFLDKEVFYEATTKAIYIY</sequence>
<reference evidence="3" key="1">
    <citation type="journal article" date="2019" name="Int. J. Syst. Evol. Microbiol.">
        <title>The Global Catalogue of Microorganisms (GCM) 10K type strain sequencing project: providing services to taxonomists for standard genome sequencing and annotation.</title>
        <authorList>
            <consortium name="The Broad Institute Genomics Platform"/>
            <consortium name="The Broad Institute Genome Sequencing Center for Infectious Disease"/>
            <person name="Wu L."/>
            <person name="Ma J."/>
        </authorList>
    </citation>
    <scope>NUCLEOTIDE SEQUENCE [LARGE SCALE GENOMIC DNA]</scope>
    <source>
        <strain evidence="3">KCTC 33676</strain>
    </source>
</reference>